<gene>
    <name evidence="12" type="ORF">EJN92_10500</name>
</gene>
<dbReference type="GO" id="GO:0006508">
    <property type="term" value="P:proteolysis"/>
    <property type="evidence" value="ECO:0007669"/>
    <property type="project" value="UniProtKB-KW"/>
</dbReference>
<sequence>MKLRPISLAAMLLLSGFSASTYAQEARRPYIVQLQAQPTASYAGGVANLAPTQATSGSRINFESVDVQNYVRYLGDQQNLVTSTIANAEILASYNTVLNGFAAMLTDAEVQSLQNNPNVLSVQANEMRQLQTITTTSFLGLDAANGMWSQLGGRNMSGEGMVVGIIDGGIWPENTAFADRVDANGVPTHDAGGTQVFGPAPASYKGACDSGLGFDPAKHCNNKLVGAHAYASGMKASNPTFHWTEFLDSPRDSVGGTVGHGGHGDHTASTVAGNWGATAVISGVPMGIATGMAPRARIAAYKVCWTFVDATATDGTGSKNSCTSIDIVSAIDQAVKDGVNVINFSISGGESVNDLAEQAFLRAANAGVFVAASAGNSGPDNQVAHISPWLTTVAASTHDRSLKSSVTLGNGAKYSGASFNTVDLAASPMIRAEDAGLAGADATELKLCFSNSVVSPGTPLLDPAKVAGKVVTCTRGTNARVDKSLAVLNAGGVGMVLVDNGAGLVAEVHSVPTVHVSVADGALIKTYATTASANAAISKFGVVKVPAPIMAGFSSRGPNRFDGNQLKPDITGPGVDIIANVTPGMTEAERNAIADGSAAGAPAWASYQGTSMSSPHIAGIATLLRQQHPTWSPAAVKSAMMTTSTPTLDDGLIGMQNGKLPWSQGAGHVNPNGAANPGLVYDLGKNDYIKYQCKVNKAAVVPASDCTTIGTLNETYNLNLPSLTVGNVVGPTTMTREVTNVSDTAATYNAVASLPGFNVLVTPSTLNLAAGAKAAFTVKITPVTAVENVWAYGALTWSDAAGHVVRSPLSALVGKAISAPAELTSDKVSGSKLFAIKTGFTGLMGTAKGGLKAATLGDSVTLAPGALTSAQLKAACVAGSDTASTKVHNFAIPANTVAARFSLRNQDTSNPGADDFDMMLLKPDGSYVYSGNDGSAEQVQVASPAAGNYKVCVTAYGTATGNPDMSYRMSNWVVTTGDTGGNFSLAAPSKVVSGANATVGMSWSGLATNQRYLAAGQFKDAGGNVQATTILRIETGAVAPTAVGERSDTRISK</sequence>
<keyword evidence="13" id="KW-1185">Reference proteome</keyword>
<dbReference type="InterPro" id="IPR041469">
    <property type="entry name" value="Subtilisin-like_FN3"/>
</dbReference>
<feature type="domain" description="Peptidase S8/S53" evidence="8">
    <location>
        <begin position="158"/>
        <end position="648"/>
    </location>
</feature>
<dbReference type="Pfam" id="PF00082">
    <property type="entry name" value="Peptidase_S8"/>
    <property type="match status" value="1"/>
</dbReference>
<dbReference type="PRINTS" id="PR00723">
    <property type="entry name" value="SUBTILISIN"/>
</dbReference>
<dbReference type="Gene3D" id="3.40.50.200">
    <property type="entry name" value="Peptidase S8/S53 domain"/>
    <property type="match status" value="1"/>
</dbReference>
<dbReference type="InterPro" id="IPR023828">
    <property type="entry name" value="Peptidase_S8_Ser-AS"/>
</dbReference>
<evidence type="ECO:0000256" key="6">
    <source>
        <dbReference type="PROSITE-ProRule" id="PRU01240"/>
    </source>
</evidence>
<dbReference type="Pfam" id="PF02225">
    <property type="entry name" value="PA"/>
    <property type="match status" value="1"/>
</dbReference>
<evidence type="ECO:0000256" key="4">
    <source>
        <dbReference type="ARBA" id="ARBA00022825"/>
    </source>
</evidence>
<dbReference type="GO" id="GO:0004252">
    <property type="term" value="F:serine-type endopeptidase activity"/>
    <property type="evidence" value="ECO:0007669"/>
    <property type="project" value="UniProtKB-UniRule"/>
</dbReference>
<feature type="active site" description="Charge relay system" evidence="5 6">
    <location>
        <position position="611"/>
    </location>
</feature>
<dbReference type="Proteomes" id="UP000275663">
    <property type="component" value="Chromosome"/>
</dbReference>
<dbReference type="Gene3D" id="2.60.120.380">
    <property type="match status" value="1"/>
</dbReference>
<evidence type="ECO:0000313" key="13">
    <source>
        <dbReference type="Proteomes" id="UP000275663"/>
    </source>
</evidence>
<evidence type="ECO:0000313" key="12">
    <source>
        <dbReference type="EMBL" id="AZP12394.1"/>
    </source>
</evidence>
<reference evidence="12 13" key="1">
    <citation type="journal article" date="2011" name="Int. J. Syst. Evol. Microbiol.">
        <title>Description of Undibacterium oligocarboniphilum sp. nov., isolated from purified water, and Undibacterium pigrum strain CCUG 49012 as the type strain of Undibacterium parvum sp. nov., and emended descriptions of the genus Undibacterium and the species Undibacterium pigrum.</title>
        <authorList>
            <person name="Eder W."/>
            <person name="Wanner G."/>
            <person name="Ludwig W."/>
            <person name="Busse H.J."/>
            <person name="Ziemke-Kageler F."/>
            <person name="Lang E."/>
        </authorList>
    </citation>
    <scope>NUCLEOTIDE SEQUENCE [LARGE SCALE GENOMIC DNA]</scope>
    <source>
        <strain evidence="12 13">DSM 23061</strain>
    </source>
</reference>
<dbReference type="AlphaFoldDB" id="A0A3S9HJX7"/>
<dbReference type="InterPro" id="IPR003137">
    <property type="entry name" value="PA_domain"/>
</dbReference>
<dbReference type="Gene3D" id="2.60.40.2310">
    <property type="match status" value="1"/>
</dbReference>
<keyword evidence="4 6" id="KW-0720">Serine protease</keyword>
<dbReference type="Gene3D" id="3.30.70.80">
    <property type="entry name" value="Peptidase S8 propeptide/proteinase inhibitor I9"/>
    <property type="match status" value="1"/>
</dbReference>
<keyword evidence="3 6" id="KW-0378">Hydrolase</keyword>
<dbReference type="PROSITE" id="PS51892">
    <property type="entry name" value="SUBTILASE"/>
    <property type="match status" value="1"/>
</dbReference>
<dbReference type="RefSeq" id="WP_126127775.1">
    <property type="nucleotide sequence ID" value="NZ_CP034464.1"/>
</dbReference>
<organism evidence="12 13">
    <name type="scientific">Undibacterium parvum</name>
    <dbReference type="NCBI Taxonomy" id="401471"/>
    <lineage>
        <taxon>Bacteria</taxon>
        <taxon>Pseudomonadati</taxon>
        <taxon>Pseudomonadota</taxon>
        <taxon>Betaproteobacteria</taxon>
        <taxon>Burkholderiales</taxon>
        <taxon>Oxalobacteraceae</taxon>
        <taxon>Undibacterium</taxon>
    </lineage>
</organism>
<dbReference type="PANTHER" id="PTHR10795">
    <property type="entry name" value="PROPROTEIN CONVERTASE SUBTILISIN/KEXIN"/>
    <property type="match status" value="1"/>
</dbReference>
<feature type="active site" description="Charge relay system" evidence="5 6">
    <location>
        <position position="167"/>
    </location>
</feature>
<dbReference type="InterPro" id="IPR037045">
    <property type="entry name" value="S8pro/Inhibitor_I9_sf"/>
</dbReference>
<dbReference type="InterPro" id="IPR015500">
    <property type="entry name" value="Peptidase_S8_subtilisin-rel"/>
</dbReference>
<dbReference type="CDD" id="cd02120">
    <property type="entry name" value="PA_subtilisin_like"/>
    <property type="match status" value="1"/>
</dbReference>
<feature type="domain" description="Subtilisin-like protease fibronectin type-III" evidence="11">
    <location>
        <begin position="717"/>
        <end position="810"/>
    </location>
</feature>
<evidence type="ECO:0000256" key="2">
    <source>
        <dbReference type="ARBA" id="ARBA00022670"/>
    </source>
</evidence>
<dbReference type="InterPro" id="IPR036852">
    <property type="entry name" value="Peptidase_S8/S53_dom_sf"/>
</dbReference>
<proteinExistence type="inferred from homology"/>
<dbReference type="OrthoDB" id="614750at2"/>
<dbReference type="EMBL" id="CP034464">
    <property type="protein sequence ID" value="AZP12394.1"/>
    <property type="molecule type" value="Genomic_DNA"/>
</dbReference>
<protein>
    <submittedName>
        <fullName evidence="12">Peptidase S8 and S53 subtilisin kexin sedolisin</fullName>
    </submittedName>
</protein>
<dbReference type="SUPFAM" id="SSF52743">
    <property type="entry name" value="Subtilisin-like"/>
    <property type="match status" value="1"/>
</dbReference>
<evidence type="ECO:0000256" key="1">
    <source>
        <dbReference type="ARBA" id="ARBA00011073"/>
    </source>
</evidence>
<dbReference type="InterPro" id="IPR000209">
    <property type="entry name" value="Peptidase_S8/S53_dom"/>
</dbReference>
<keyword evidence="7" id="KW-0732">Signal</keyword>
<feature type="domain" description="PA" evidence="9">
    <location>
        <begin position="458"/>
        <end position="523"/>
    </location>
</feature>
<dbReference type="PROSITE" id="PS00138">
    <property type="entry name" value="SUBTILASE_SER"/>
    <property type="match status" value="1"/>
</dbReference>
<dbReference type="Gene3D" id="3.50.30.30">
    <property type="match status" value="1"/>
</dbReference>
<dbReference type="Pfam" id="PF05922">
    <property type="entry name" value="Inhibitor_I9"/>
    <property type="match status" value="1"/>
</dbReference>
<feature type="signal peptide" evidence="7">
    <location>
        <begin position="1"/>
        <end position="23"/>
    </location>
</feature>
<evidence type="ECO:0000259" key="10">
    <source>
        <dbReference type="Pfam" id="PF05922"/>
    </source>
</evidence>
<dbReference type="InterPro" id="IPR045051">
    <property type="entry name" value="SBT"/>
</dbReference>
<feature type="domain" description="Inhibitor I9" evidence="10">
    <location>
        <begin position="30"/>
        <end position="131"/>
    </location>
</feature>
<accession>A0A3S9HJX7</accession>
<evidence type="ECO:0000256" key="3">
    <source>
        <dbReference type="ARBA" id="ARBA00022801"/>
    </source>
</evidence>
<evidence type="ECO:0000259" key="9">
    <source>
        <dbReference type="Pfam" id="PF02225"/>
    </source>
</evidence>
<dbReference type="Pfam" id="PF17766">
    <property type="entry name" value="fn3_6"/>
    <property type="match status" value="1"/>
</dbReference>
<evidence type="ECO:0000259" key="8">
    <source>
        <dbReference type="Pfam" id="PF00082"/>
    </source>
</evidence>
<comment type="similarity">
    <text evidence="1 6">Belongs to the peptidase S8 family.</text>
</comment>
<keyword evidence="2 6" id="KW-0645">Protease</keyword>
<feature type="active site" description="Charge relay system" evidence="5 6">
    <location>
        <position position="263"/>
    </location>
</feature>
<evidence type="ECO:0000259" key="11">
    <source>
        <dbReference type="Pfam" id="PF17766"/>
    </source>
</evidence>
<name>A0A3S9HJX7_9BURK</name>
<dbReference type="KEGG" id="upv:EJN92_10500"/>
<evidence type="ECO:0000256" key="5">
    <source>
        <dbReference type="PIRSR" id="PIRSR615500-1"/>
    </source>
</evidence>
<dbReference type="InterPro" id="IPR010259">
    <property type="entry name" value="S8pro/Inhibitor_I9"/>
</dbReference>
<evidence type="ECO:0000256" key="7">
    <source>
        <dbReference type="SAM" id="SignalP"/>
    </source>
</evidence>
<feature type="chain" id="PRO_5019487918" evidence="7">
    <location>
        <begin position="24"/>
        <end position="1053"/>
    </location>
</feature>